<dbReference type="EC" id="2.7.8.-" evidence="17"/>
<evidence type="ECO:0000256" key="11">
    <source>
        <dbReference type="ARBA" id="ARBA00022989"/>
    </source>
</evidence>
<keyword evidence="20" id="KW-1185">Reference proteome</keyword>
<evidence type="ECO:0000313" key="20">
    <source>
        <dbReference type="Proteomes" id="UP000238176"/>
    </source>
</evidence>
<evidence type="ECO:0000256" key="8">
    <source>
        <dbReference type="ARBA" id="ARBA00022692"/>
    </source>
</evidence>
<organism evidence="19 20">
    <name type="scientific">Glycomyces artemisiae</name>
    <dbReference type="NCBI Taxonomy" id="1076443"/>
    <lineage>
        <taxon>Bacteria</taxon>
        <taxon>Bacillati</taxon>
        <taxon>Actinomycetota</taxon>
        <taxon>Actinomycetes</taxon>
        <taxon>Glycomycetales</taxon>
        <taxon>Glycomycetaceae</taxon>
        <taxon>Glycomyces</taxon>
    </lineage>
</organism>
<gene>
    <name evidence="19" type="ORF">B0I28_107306</name>
</gene>
<comment type="subunit">
    <text evidence="5 17">Homodimer.</text>
</comment>
<dbReference type="GO" id="GO:0016780">
    <property type="term" value="F:phosphotransferase activity, for other substituted phosphate groups"/>
    <property type="evidence" value="ECO:0007669"/>
    <property type="project" value="UniProtKB-UniRule"/>
</dbReference>
<dbReference type="GO" id="GO:0005886">
    <property type="term" value="C:plasma membrane"/>
    <property type="evidence" value="ECO:0007669"/>
    <property type="project" value="UniProtKB-SubCell"/>
</dbReference>
<comment type="cofactor">
    <cofactor evidence="17">
        <name>Mg(2+)</name>
        <dbReference type="ChEBI" id="CHEBI:18420"/>
    </cofactor>
    <text evidence="17">Contains a di-nuclear catalytic Mg(2+) center.</text>
</comment>
<dbReference type="AlphaFoldDB" id="A0A2T0UHZ3"/>
<keyword evidence="17" id="KW-0594">Phospholipid biosynthesis</keyword>
<comment type="function">
    <text evidence="17">Catalyzes the conjugation of the 1'-hydroxyl group of D-myo-inositol-3-phosphate (also named L-myo-inositol-1-phosphate) with a lipid tail of cytidine diphosphate diacylglycerol (CDP-DAG), forming phosphatidylinositol phosphate (PIP) and CMP. PIP is a precursor of phosphatidylinositol (PI) which is an essential lipid required for cell wall formation.</text>
</comment>
<dbReference type="InterPro" id="IPR000462">
    <property type="entry name" value="CDP-OH_P_trans"/>
</dbReference>
<reference evidence="19 20" key="1">
    <citation type="submission" date="2018-03" db="EMBL/GenBank/DDBJ databases">
        <title>Genomic Encyclopedia of Type Strains, Phase III (KMG-III): the genomes of soil and plant-associated and newly described type strains.</title>
        <authorList>
            <person name="Whitman W."/>
        </authorList>
    </citation>
    <scope>NUCLEOTIDE SEQUENCE [LARGE SCALE GENOMIC DNA]</scope>
    <source>
        <strain evidence="19 20">CGMCC 4.7067</strain>
    </source>
</reference>
<feature type="binding site" evidence="17">
    <location>
        <position position="69"/>
    </location>
    <ligand>
        <name>Mg(2+)</name>
        <dbReference type="ChEBI" id="CHEBI:18420"/>
        <label>1</label>
    </ligand>
</feature>
<dbReference type="EMBL" id="PVTJ01000007">
    <property type="protein sequence ID" value="PRY57457.1"/>
    <property type="molecule type" value="Genomic_DNA"/>
</dbReference>
<evidence type="ECO:0000256" key="15">
    <source>
        <dbReference type="ARBA" id="ARBA00033137"/>
    </source>
</evidence>
<sequence length="209" mass="21591">MAKFLRTSGRAGVRRYVDAAARLLIRVGVSANAVTVAGTALVVAAAVLLLSQGHLLAGLIVVGLSVLTDMLDGAIARVKGTSSRFGALLDSTCDRLADGAIFAGLAYYLLAEDRYLGAALALTTVVVSQLVSYVKARAESLGAECNVGIVERPERLIIAGLAVLVEVFRVPFALEAGLGLLAVLSTITVVQRLVHSHAALAASEEPVDA</sequence>
<feature type="binding site" evidence="17">
    <location>
        <position position="94"/>
    </location>
    <ligand>
        <name>Mg(2+)</name>
        <dbReference type="ChEBI" id="CHEBI:18420"/>
        <label>2</label>
    </ligand>
</feature>
<evidence type="ECO:0000256" key="4">
    <source>
        <dbReference type="ARBA" id="ARBA00010441"/>
    </source>
</evidence>
<keyword evidence="9 17" id="KW-0479">Metal-binding</keyword>
<feature type="transmembrane region" description="Helical" evidence="17">
    <location>
        <begin position="23"/>
        <end position="49"/>
    </location>
</feature>
<evidence type="ECO:0000256" key="3">
    <source>
        <dbReference type="ARBA" id="ARBA00005189"/>
    </source>
</evidence>
<evidence type="ECO:0000256" key="9">
    <source>
        <dbReference type="ARBA" id="ARBA00022723"/>
    </source>
</evidence>
<dbReference type="PROSITE" id="PS00379">
    <property type="entry name" value="CDP_ALCOHOL_P_TRANSF"/>
    <property type="match status" value="1"/>
</dbReference>
<comment type="catalytic activity">
    <reaction evidence="16 17">
        <text>a CDP-1,2-diacyl-sn-glycerol + 1D-myo-inositol 3-phosphate = a 1,2-diacyl-sn-glycero-3-phospho-(1D-myo-inositol-3-phosphate) + CMP + H(+)</text>
        <dbReference type="Rhea" id="RHEA:60504"/>
        <dbReference type="ChEBI" id="CHEBI:15378"/>
        <dbReference type="ChEBI" id="CHEBI:58088"/>
        <dbReference type="ChEBI" id="CHEBI:58332"/>
        <dbReference type="ChEBI" id="CHEBI:58401"/>
        <dbReference type="ChEBI" id="CHEBI:60377"/>
    </reaction>
</comment>
<keyword evidence="6 17" id="KW-1003">Cell membrane</keyword>
<evidence type="ECO:0000256" key="18">
    <source>
        <dbReference type="RuleBase" id="RU003750"/>
    </source>
</evidence>
<evidence type="ECO:0000256" key="7">
    <source>
        <dbReference type="ARBA" id="ARBA00022679"/>
    </source>
</evidence>
<keyword evidence="11 17" id="KW-1133">Transmembrane helix</keyword>
<feature type="binding site" evidence="17">
    <location>
        <position position="72"/>
    </location>
    <ligand>
        <name>Mg(2+)</name>
        <dbReference type="ChEBI" id="CHEBI:18420"/>
        <label>1</label>
    </ligand>
</feature>
<keyword evidence="17" id="KW-1208">Phospholipid metabolism</keyword>
<evidence type="ECO:0000256" key="6">
    <source>
        <dbReference type="ARBA" id="ARBA00022475"/>
    </source>
</evidence>
<comment type="caution">
    <text evidence="19">The sequence shown here is derived from an EMBL/GenBank/DDBJ whole genome shotgun (WGS) entry which is preliminary data.</text>
</comment>
<dbReference type="RefSeq" id="WP_106365439.1">
    <property type="nucleotide sequence ID" value="NZ_PVTJ01000007.1"/>
</dbReference>
<feature type="binding site" evidence="17">
    <location>
        <position position="83"/>
    </location>
    <ligand>
        <name>a CDP-1,2-diacyl-sn-glycerol</name>
        <dbReference type="ChEBI" id="CHEBI:58332"/>
    </ligand>
</feature>
<evidence type="ECO:0000256" key="17">
    <source>
        <dbReference type="HAMAP-Rule" id="MF_02241"/>
    </source>
</evidence>
<keyword evidence="10 17" id="KW-0460">Magnesium</keyword>
<feature type="binding site" evidence="17">
    <location>
        <position position="90"/>
    </location>
    <ligand>
        <name>Mg(2+)</name>
        <dbReference type="ChEBI" id="CHEBI:18420"/>
        <label>1</label>
    </ligand>
</feature>
<comment type="pathway">
    <text evidence="2 17">Phospholipid metabolism; phosphatidylinositol phosphate biosynthesis.</text>
</comment>
<keyword evidence="7 17" id="KW-0808">Transferase</keyword>
<dbReference type="GO" id="GO:0008654">
    <property type="term" value="P:phospholipid biosynthetic process"/>
    <property type="evidence" value="ECO:0007669"/>
    <property type="project" value="UniProtKB-UniRule"/>
</dbReference>
<keyword evidence="17" id="KW-0444">Lipid biosynthesis</keyword>
<dbReference type="Pfam" id="PF01066">
    <property type="entry name" value="CDP-OH_P_transf"/>
    <property type="match status" value="1"/>
</dbReference>
<dbReference type="HAMAP" id="MF_02241">
    <property type="entry name" value="PIP_synthase"/>
    <property type="match status" value="1"/>
</dbReference>
<comment type="subcellular location">
    <subcellularLocation>
        <location evidence="1 17">Cell membrane</location>
        <topology evidence="1 17">Multi-pass membrane protein</topology>
    </subcellularLocation>
</comment>
<comment type="caution">
    <text evidence="17">Lacks conserved residue(s) required for the propagation of feature annotation.</text>
</comment>
<feature type="binding site" evidence="17">
    <location>
        <position position="90"/>
    </location>
    <ligand>
        <name>Mg(2+)</name>
        <dbReference type="ChEBI" id="CHEBI:18420"/>
        <label>2</label>
    </ligand>
</feature>
<evidence type="ECO:0000256" key="16">
    <source>
        <dbReference type="ARBA" id="ARBA00048865"/>
    </source>
</evidence>
<comment type="similarity">
    <text evidence="4 17 18">Belongs to the CDP-alcohol phosphatidyltransferase class-I family.</text>
</comment>
<feature type="active site" description="Proton acceptor" evidence="17">
    <location>
        <position position="94"/>
    </location>
</feature>
<dbReference type="InterPro" id="IPR043130">
    <property type="entry name" value="CDP-OH_PTrfase_TM_dom"/>
</dbReference>
<evidence type="ECO:0000256" key="13">
    <source>
        <dbReference type="ARBA" id="ARBA00023935"/>
    </source>
</evidence>
<dbReference type="InterPro" id="IPR044268">
    <property type="entry name" value="PIP_synthase_PgsA1"/>
</dbReference>
<feature type="transmembrane region" description="Helical" evidence="17">
    <location>
        <begin position="55"/>
        <end position="75"/>
    </location>
</feature>
<keyword evidence="17" id="KW-0443">Lipid metabolism</keyword>
<feature type="binding site" evidence="17">
    <location>
        <position position="73"/>
    </location>
    <ligand>
        <name>a CDP-1,2-diacyl-sn-glycerol</name>
        <dbReference type="ChEBI" id="CHEBI:58332"/>
    </ligand>
</feature>
<evidence type="ECO:0000256" key="10">
    <source>
        <dbReference type="ARBA" id="ARBA00022842"/>
    </source>
</evidence>
<keyword evidence="12 17" id="KW-0472">Membrane</keyword>
<dbReference type="OrthoDB" id="116551at2"/>
<feature type="binding site" evidence="17">
    <location>
        <position position="69"/>
    </location>
    <ligand>
        <name>Mg(2+)</name>
        <dbReference type="ChEBI" id="CHEBI:18420"/>
        <label>2</label>
    </ligand>
</feature>
<evidence type="ECO:0000313" key="19">
    <source>
        <dbReference type="EMBL" id="PRY57457.1"/>
    </source>
</evidence>
<dbReference type="Proteomes" id="UP000238176">
    <property type="component" value="Unassembled WGS sequence"/>
</dbReference>
<proteinExistence type="inferred from homology"/>
<comment type="pathway">
    <text evidence="3">Lipid metabolism.</text>
</comment>
<dbReference type="Gene3D" id="1.20.120.1760">
    <property type="match status" value="1"/>
</dbReference>
<feature type="binding site" evidence="17">
    <location>
        <position position="77"/>
    </location>
    <ligand>
        <name>a CDP-1,2-diacyl-sn-glycerol</name>
        <dbReference type="ChEBI" id="CHEBI:58332"/>
    </ligand>
</feature>
<comment type="catalytic activity">
    <reaction evidence="13 17">
        <text>1,2-di-(9Z-octadecenoyl)-sn-glycero-3-cytidine-5'-diphosphate + 1D-myo-inositol 3-phosphate = 1,2-di-(9Z-octadecenoyl)-sn-glycero-3-phospho-(1D-myo-inositol-3-phosphate) + CMP + H(+)</text>
        <dbReference type="Rhea" id="RHEA:61216"/>
        <dbReference type="ChEBI" id="CHEBI:15378"/>
        <dbReference type="ChEBI" id="CHEBI:58401"/>
        <dbReference type="ChEBI" id="CHEBI:60377"/>
        <dbReference type="ChEBI" id="CHEBI:85356"/>
        <dbReference type="ChEBI" id="CHEBI:144472"/>
    </reaction>
</comment>
<feature type="binding site" evidence="17">
    <location>
        <begin position="32"/>
        <end position="35"/>
    </location>
    <ligand>
        <name>a CDP-1,2-diacyl-sn-glycerol</name>
        <dbReference type="ChEBI" id="CHEBI:58332"/>
    </ligand>
</feature>
<evidence type="ECO:0000256" key="2">
    <source>
        <dbReference type="ARBA" id="ARBA00004805"/>
    </source>
</evidence>
<dbReference type="GO" id="GO:0000287">
    <property type="term" value="F:magnesium ion binding"/>
    <property type="evidence" value="ECO:0007669"/>
    <property type="project" value="UniProtKB-UniRule"/>
</dbReference>
<keyword evidence="8 17" id="KW-0812">Transmembrane</keyword>
<protein>
    <recommendedName>
        <fullName evidence="14 17">Phosphatidylinositol phosphate synthase</fullName>
        <shortName evidence="17">PIP synthase</shortName>
        <ecNumber evidence="17">2.7.8.-</ecNumber>
    </recommendedName>
    <alternativeName>
        <fullName evidence="15 17">CDP-diacylglycerol--D-myo-inositol-3-phosphate 3-phosphatidyltransferase</fullName>
    </alternativeName>
</protein>
<evidence type="ECO:0000256" key="14">
    <source>
        <dbReference type="ARBA" id="ARBA00024082"/>
    </source>
</evidence>
<evidence type="ECO:0000256" key="1">
    <source>
        <dbReference type="ARBA" id="ARBA00004651"/>
    </source>
</evidence>
<evidence type="ECO:0000256" key="12">
    <source>
        <dbReference type="ARBA" id="ARBA00023136"/>
    </source>
</evidence>
<dbReference type="UniPathway" id="UPA00220"/>
<name>A0A2T0UHZ3_9ACTN</name>
<accession>A0A2T0UHZ3</accession>
<evidence type="ECO:0000256" key="5">
    <source>
        <dbReference type="ARBA" id="ARBA00011738"/>
    </source>
</evidence>
<dbReference type="InterPro" id="IPR048254">
    <property type="entry name" value="CDP_ALCOHOL_P_TRANSF_CS"/>
</dbReference>
<dbReference type="NCBIfam" id="NF045883">
    <property type="entry name" value="PIPSynth"/>
    <property type="match status" value="1"/>
</dbReference>